<comment type="caution">
    <text evidence="2">The sequence shown here is derived from an EMBL/GenBank/DDBJ whole genome shotgun (WGS) entry which is preliminary data.</text>
</comment>
<keyword evidence="3" id="KW-1185">Reference proteome</keyword>
<evidence type="ECO:0000259" key="1">
    <source>
        <dbReference type="Pfam" id="PF13910"/>
    </source>
</evidence>
<dbReference type="Pfam" id="PF13910">
    <property type="entry name" value="DUF4209"/>
    <property type="match status" value="1"/>
</dbReference>
<evidence type="ECO:0000313" key="3">
    <source>
        <dbReference type="Proteomes" id="UP001501469"/>
    </source>
</evidence>
<protein>
    <recommendedName>
        <fullName evidence="1">DUF4209 domain-containing protein</fullName>
    </recommendedName>
</protein>
<accession>A0ABP7UKQ8</accession>
<gene>
    <name evidence="2" type="ORF">GCM10022409_35010</name>
</gene>
<reference evidence="3" key="1">
    <citation type="journal article" date="2019" name="Int. J. Syst. Evol. Microbiol.">
        <title>The Global Catalogue of Microorganisms (GCM) 10K type strain sequencing project: providing services to taxonomists for standard genome sequencing and annotation.</title>
        <authorList>
            <consortium name="The Broad Institute Genomics Platform"/>
            <consortium name="The Broad Institute Genome Sequencing Center for Infectious Disease"/>
            <person name="Wu L."/>
            <person name="Ma J."/>
        </authorList>
    </citation>
    <scope>NUCLEOTIDE SEQUENCE [LARGE SCALE GENOMIC DNA]</scope>
    <source>
        <strain evidence="3">JCM 17225</strain>
    </source>
</reference>
<evidence type="ECO:0000313" key="2">
    <source>
        <dbReference type="EMBL" id="GAA4045936.1"/>
    </source>
</evidence>
<sequence length="431" mass="49451">MRELILGYLLDGQQSVEVRQRQLQFFSKHADLFSRVDCGRLDGVSQQVYEHYKAENGYMTKLVCEAAIPLAARATNDARKWHSLKGDYIKSHALQRHAVEPTDFVVQTLMKDALDCYQAAGDKQQVLAMEELISATKHDAKLHKVEFNCILDGPEGMLMSAWMREMPAYILEVDALVFLRLRYNLIPGRPMPEVADAEPGLTDLFRHVAFDRNRNITTRQQRMGKKLPISPYSLLMGFYRHMTFETFAHGLQSGQITYANTLQFLRERSWLGKMEFHRGQDEADAPGYTLIPWVEPALRSYFAEMERAQQDKTYEPDLMLCMDSLTVKMEGILRHFCRALDPPIATNRRARNGDQQEKTLEEIIESVESYSGPDAGYWLRYVFTKEGWNVRNNVAHGFMNPQDYSVGTMQAVILALFVLATLNITPQESTD</sequence>
<name>A0ABP7UKQ8_9BACT</name>
<dbReference type="Proteomes" id="UP001501469">
    <property type="component" value="Unassembled WGS sequence"/>
</dbReference>
<organism evidence="2 3">
    <name type="scientific">Hymenobacter glaciei</name>
    <dbReference type="NCBI Taxonomy" id="877209"/>
    <lineage>
        <taxon>Bacteria</taxon>
        <taxon>Pseudomonadati</taxon>
        <taxon>Bacteroidota</taxon>
        <taxon>Cytophagia</taxon>
        <taxon>Cytophagales</taxon>
        <taxon>Hymenobacteraceae</taxon>
        <taxon>Hymenobacter</taxon>
    </lineage>
</organism>
<feature type="domain" description="DUF4209" evidence="1">
    <location>
        <begin position="352"/>
        <end position="417"/>
    </location>
</feature>
<dbReference type="EMBL" id="BAABDK010000027">
    <property type="protein sequence ID" value="GAA4045936.1"/>
    <property type="molecule type" value="Genomic_DNA"/>
</dbReference>
<proteinExistence type="predicted"/>
<dbReference type="InterPro" id="IPR025209">
    <property type="entry name" value="DUF4209"/>
</dbReference>